<dbReference type="BioCyc" id="RCHA213810:RUM_RS04590-MONOMER"/>
<dbReference type="CAZy" id="GT4">
    <property type="family name" value="Glycosyltransferase Family 4"/>
</dbReference>
<dbReference type="CDD" id="cd03812">
    <property type="entry name" value="GT4_CapH-like"/>
    <property type="match status" value="1"/>
</dbReference>
<sequence length="366" mass="40725">MKRLLCIVGGMNAGGAETFLMKLYRKIDKNQFQMDFAVATADKCYYDDEILSMGGRIYKISPKSSGVVRNFNSIKKLVKREKYSYVLRTSQHSLSALELFAARIGGAKTTIFRSSNSNTTTGAGKDLLLHRICRFMPLWNADIKLAPSTEAAEFMFGKNCIKKGRAILLHNAIDLSLFHYDIAAGIRIRNELNIPAETTIIGHVGRFNQQKNHAFLLDVFKAYSCKNGNSVLLLVGKGELEPAIKEKASELGILDRIIFTGVRSDVPALLSAMDVFVFPSLYEGMPNTVIEAQATGLPCLIADTITREADITGLVHYLPLDSADAWASYIANLPQETRTTPIQKFKENCYDIESVTEQFVKLVFEK</sequence>
<organism evidence="1 2">
    <name type="scientific">Ruminococcus champanellensis (strain DSM 18848 / JCM 17042 / KCTC 15320 / 18P13)</name>
    <dbReference type="NCBI Taxonomy" id="213810"/>
    <lineage>
        <taxon>Bacteria</taxon>
        <taxon>Bacillati</taxon>
        <taxon>Bacillota</taxon>
        <taxon>Clostridia</taxon>
        <taxon>Eubacteriales</taxon>
        <taxon>Oscillospiraceae</taxon>
        <taxon>Ruminococcus</taxon>
    </lineage>
</organism>
<dbReference type="Proteomes" id="UP000007054">
    <property type="component" value="Chromosome"/>
</dbReference>
<dbReference type="RefSeq" id="WP_015558034.1">
    <property type="nucleotide sequence ID" value="NC_021039.1"/>
</dbReference>
<reference evidence="1" key="2">
    <citation type="submission" date="2010-03" db="EMBL/GenBank/DDBJ databases">
        <authorList>
            <person name="Pajon A."/>
        </authorList>
    </citation>
    <scope>NUCLEOTIDE SEQUENCE</scope>
    <source>
        <strain evidence="1">Type strain: 18P13</strain>
    </source>
</reference>
<keyword evidence="1" id="KW-0808">Transferase</keyword>
<dbReference type="Pfam" id="PF13692">
    <property type="entry name" value="Glyco_trans_1_4"/>
    <property type="match status" value="1"/>
</dbReference>
<dbReference type="SUPFAM" id="SSF53756">
    <property type="entry name" value="UDP-Glycosyltransferase/glycogen phosphorylase"/>
    <property type="match status" value="1"/>
</dbReference>
<dbReference type="InterPro" id="IPR050194">
    <property type="entry name" value="Glycosyltransferase_grp1"/>
</dbReference>
<name>D4LBY2_RUMC1</name>
<accession>D4LBY2</accession>
<reference evidence="1" key="1">
    <citation type="submission" date="2010-03" db="EMBL/GenBank/DDBJ databases">
        <title>The genome sequence of Ruminococcus sp. 18P13.</title>
        <authorList>
            <consortium name="metaHIT consortium -- http://www.metahit.eu/"/>
            <person name="Pajon A."/>
            <person name="Turner K."/>
            <person name="Parkhill J."/>
            <person name="Bernalier A."/>
        </authorList>
    </citation>
    <scope>NUCLEOTIDE SEQUENCE [LARGE SCALE GENOMIC DNA]</scope>
    <source>
        <strain evidence="1">Type strain: 18P13</strain>
    </source>
</reference>
<keyword evidence="2" id="KW-1185">Reference proteome</keyword>
<dbReference type="HOGENOM" id="CLU_009583_33_0_9"/>
<dbReference type="PATRIC" id="fig|213810.4.peg.858"/>
<dbReference type="STRING" id="213810.RUM_09560"/>
<proteinExistence type="predicted"/>
<dbReference type="KEGG" id="rch:RUM_09560"/>
<dbReference type="GeneID" id="83155715"/>
<dbReference type="AlphaFoldDB" id="D4LBY2"/>
<dbReference type="EMBL" id="FP929052">
    <property type="protein sequence ID" value="CBL17127.1"/>
    <property type="molecule type" value="Genomic_DNA"/>
</dbReference>
<evidence type="ECO:0000313" key="1">
    <source>
        <dbReference type="EMBL" id="CBL17127.1"/>
    </source>
</evidence>
<dbReference type="Gene3D" id="3.40.50.2000">
    <property type="entry name" value="Glycogen Phosphorylase B"/>
    <property type="match status" value="2"/>
</dbReference>
<evidence type="ECO:0000313" key="2">
    <source>
        <dbReference type="Proteomes" id="UP000007054"/>
    </source>
</evidence>
<protein>
    <submittedName>
        <fullName evidence="1">Glycosyltransferase</fullName>
    </submittedName>
</protein>
<dbReference type="GO" id="GO:0016757">
    <property type="term" value="F:glycosyltransferase activity"/>
    <property type="evidence" value="ECO:0007669"/>
    <property type="project" value="TreeGrafter"/>
</dbReference>
<dbReference type="PANTHER" id="PTHR45947:SF3">
    <property type="entry name" value="SULFOQUINOVOSYL TRANSFERASE SQD2"/>
    <property type="match status" value="1"/>
</dbReference>
<dbReference type="PANTHER" id="PTHR45947">
    <property type="entry name" value="SULFOQUINOVOSYL TRANSFERASE SQD2"/>
    <property type="match status" value="1"/>
</dbReference>
<gene>
    <name evidence="1" type="ordered locus">RUM_09560</name>
</gene>